<evidence type="ECO:0000313" key="3">
    <source>
        <dbReference type="Proteomes" id="UP001528920"/>
    </source>
</evidence>
<reference evidence="2 3" key="1">
    <citation type="submission" date="2022-01" db="EMBL/GenBank/DDBJ databases">
        <title>Labilibaculum sp. nov, a marine bacterium isolated from Antarctica.</title>
        <authorList>
            <person name="Dai W."/>
        </authorList>
    </citation>
    <scope>NUCLEOTIDE SEQUENCE [LARGE SCALE GENOMIC DNA]</scope>
    <source>
        <strain evidence="2 3">DW002</strain>
    </source>
</reference>
<dbReference type="InterPro" id="IPR002909">
    <property type="entry name" value="IPT_dom"/>
</dbReference>
<dbReference type="Pfam" id="PF01833">
    <property type="entry name" value="TIG"/>
    <property type="match status" value="2"/>
</dbReference>
<gene>
    <name evidence="2" type="ORF">L3049_10860</name>
</gene>
<sequence>MKKYILIILSIFICFLACDKEEANRPYARIRTLGVQDISRSGVTISGEIYNSKNLSIEDHGFVYNLQSSSLPDGTKANTNLEEYFEKESLGRKNGDGFFESTLTRNLIKNATYLAKAYVVSNGITTYDEAIEFESQGGIAPVISKIVPDTAYYGDTINVIGNNFSIQTRYNKIFFNELEAKIVQSSDTLIKTIVPERDWQWKSKSKIKIELGDSEIQSLPDFYLRSPRIDSASTKTVVSGMTVKIYGSNFNDLYGLCIDGKFANYYDYNNLSDSLITVQIPSNISIGKIPIKYSHLSETIIIPDFFESTKPIIESVSPLMVWKDTTLKIRGPFVKYISGFYNYGTPNVINDSLVHIKINYPPNANKIYGYYNGEEICAKDSIGWLPPIVKAVDPSVAYSGDKIIVSGERFFEGLLIVFGDNLIRADYINENTIEFIVPPINSGQHNIEFQYSQQKFDVQESIYFEVPAISITNISPSIAKRGDTIEISLENANPNEYFSVYIDGNWADVVEVNESSIRAKIGNNILLSDYPSVKVNNGGRIGILEMGFQAIEPWEQIMEIEDFHVQYSSIAHPNNIPVMLTRKYYYGDYVLLQYNETFNNWDKIATYDLTGTYPYVMSKDDMMYFVSHDEDSEARKIIKIESYSTSKMEWDEEGSFFYEGEPNSLITFLKEEKIYVGDKSVMKSFDLKKKTWEDKTIVPTDEYRPNNIISFAINNRSYILFSNIDKTNDESNSEFWEYDSDNDSWKYIPGCPFYVNYYSTFCSDNQMAYCTINQYDSSKKELWVFDTNNSTWENYLPPAERCNSTLSFTHNGFLYYGYSDGYGNGLDMSRTNINDLIKLEE</sequence>
<accession>A0ABT5VSX8</accession>
<name>A0ABT5VSX8_9BACT</name>
<protein>
    <submittedName>
        <fullName evidence="2">IPT/TIG domain-containing protein</fullName>
    </submittedName>
</protein>
<dbReference type="InterPro" id="IPR014756">
    <property type="entry name" value="Ig_E-set"/>
</dbReference>
<dbReference type="RefSeq" id="WP_275109833.1">
    <property type="nucleotide sequence ID" value="NZ_JAKJSC010000001.1"/>
</dbReference>
<dbReference type="Proteomes" id="UP001528920">
    <property type="component" value="Unassembled WGS sequence"/>
</dbReference>
<proteinExistence type="predicted"/>
<keyword evidence="3" id="KW-1185">Reference proteome</keyword>
<dbReference type="InterPro" id="IPR013783">
    <property type="entry name" value="Ig-like_fold"/>
</dbReference>
<dbReference type="SUPFAM" id="SSF50965">
    <property type="entry name" value="Galactose oxidase, central domain"/>
    <property type="match status" value="1"/>
</dbReference>
<evidence type="ECO:0000259" key="1">
    <source>
        <dbReference type="Pfam" id="PF01833"/>
    </source>
</evidence>
<dbReference type="InterPro" id="IPR011043">
    <property type="entry name" value="Gal_Oxase/kelch_b-propeller"/>
</dbReference>
<dbReference type="Gene3D" id="2.60.40.10">
    <property type="entry name" value="Immunoglobulins"/>
    <property type="match status" value="4"/>
</dbReference>
<dbReference type="Gene3D" id="2.120.10.80">
    <property type="entry name" value="Kelch-type beta propeller"/>
    <property type="match status" value="1"/>
</dbReference>
<comment type="caution">
    <text evidence="2">The sequence shown here is derived from an EMBL/GenBank/DDBJ whole genome shotgun (WGS) entry which is preliminary data.</text>
</comment>
<evidence type="ECO:0000313" key="2">
    <source>
        <dbReference type="EMBL" id="MDE5418508.1"/>
    </source>
</evidence>
<feature type="domain" description="IPT/TIG" evidence="1">
    <location>
        <begin position="387"/>
        <end position="453"/>
    </location>
</feature>
<dbReference type="InterPro" id="IPR015915">
    <property type="entry name" value="Kelch-typ_b-propeller"/>
</dbReference>
<dbReference type="SUPFAM" id="SSF81296">
    <property type="entry name" value="E set domains"/>
    <property type="match status" value="3"/>
</dbReference>
<organism evidence="2 3">
    <name type="scientific">Paralabilibaculum antarcticum</name>
    <dbReference type="NCBI Taxonomy" id="2912572"/>
    <lineage>
        <taxon>Bacteria</taxon>
        <taxon>Pseudomonadati</taxon>
        <taxon>Bacteroidota</taxon>
        <taxon>Bacteroidia</taxon>
        <taxon>Marinilabiliales</taxon>
        <taxon>Marinifilaceae</taxon>
        <taxon>Paralabilibaculum</taxon>
    </lineage>
</organism>
<feature type="domain" description="IPT/TIG" evidence="1">
    <location>
        <begin position="141"/>
        <end position="213"/>
    </location>
</feature>
<dbReference type="EMBL" id="JAKJSC010000001">
    <property type="protein sequence ID" value="MDE5418508.1"/>
    <property type="molecule type" value="Genomic_DNA"/>
</dbReference>